<accession>A0A937UK90</accession>
<reference evidence="2" key="1">
    <citation type="submission" date="2020-12" db="EMBL/GenBank/DDBJ databases">
        <title>Genomic characterization of non-nitrogen-fixing Frankia strains.</title>
        <authorList>
            <person name="Carlos-Shanley C."/>
            <person name="Guerra T."/>
            <person name="Hahn D."/>
        </authorList>
    </citation>
    <scope>NUCLEOTIDE SEQUENCE</scope>
    <source>
        <strain evidence="2">CN6</strain>
    </source>
</reference>
<sequence>MPDRGEKVTMIVRFELDDGGETETSIPGPFPGSLTELDVAVGLLAVFPDLRRVRVWADGLSFLDEPTADVRRDDAGVLGPPSSDVLDVATAVLLVGDGVAPGGQEDAPEWLSPWRPQARPFIGRAGTGQ</sequence>
<dbReference type="EMBL" id="JAEACQ010000143">
    <property type="protein sequence ID" value="MBL7626579.1"/>
    <property type="molecule type" value="Genomic_DNA"/>
</dbReference>
<organism evidence="2 3">
    <name type="scientific">Frankia nepalensis</name>
    <dbReference type="NCBI Taxonomy" id="1836974"/>
    <lineage>
        <taxon>Bacteria</taxon>
        <taxon>Bacillati</taxon>
        <taxon>Actinomycetota</taxon>
        <taxon>Actinomycetes</taxon>
        <taxon>Frankiales</taxon>
        <taxon>Frankiaceae</taxon>
        <taxon>Frankia</taxon>
    </lineage>
</organism>
<dbReference type="AlphaFoldDB" id="A0A937UK90"/>
<keyword evidence="3" id="KW-1185">Reference proteome</keyword>
<name>A0A937UK90_9ACTN</name>
<feature type="region of interest" description="Disordered" evidence="1">
    <location>
        <begin position="100"/>
        <end position="129"/>
    </location>
</feature>
<evidence type="ECO:0000313" key="3">
    <source>
        <dbReference type="Proteomes" id="UP000604475"/>
    </source>
</evidence>
<dbReference type="RefSeq" id="WP_203003846.1">
    <property type="nucleotide sequence ID" value="NZ_JADWYU010000027.1"/>
</dbReference>
<dbReference type="Proteomes" id="UP000604475">
    <property type="component" value="Unassembled WGS sequence"/>
</dbReference>
<proteinExistence type="predicted"/>
<gene>
    <name evidence="2" type="ORF">I7412_05220</name>
</gene>
<evidence type="ECO:0000256" key="1">
    <source>
        <dbReference type="SAM" id="MobiDB-lite"/>
    </source>
</evidence>
<comment type="caution">
    <text evidence="2">The sequence shown here is derived from an EMBL/GenBank/DDBJ whole genome shotgun (WGS) entry which is preliminary data.</text>
</comment>
<evidence type="ECO:0000313" key="2">
    <source>
        <dbReference type="EMBL" id="MBL7626579.1"/>
    </source>
</evidence>
<protein>
    <submittedName>
        <fullName evidence="2">Uncharacterized protein</fullName>
    </submittedName>
</protein>